<accession>A0A344UWV9</accession>
<feature type="domain" description="ThuA-like" evidence="1">
    <location>
        <begin position="3"/>
        <end position="216"/>
    </location>
</feature>
<keyword evidence="3" id="KW-1185">Reference proteome</keyword>
<sequence>MARVLILSGAGRYGDAWHDFDETSAAVAQILTDRGHQAQVRRSCPEALDSLPEADLLIVNTGGGDPEEGWDFIPEWSRAHGRILDHVEAGKPILGLHTAANTFCDWDLWPSILGGKWIPGVSGHPERSYAVFEPMPEAEDHPALRGVDQVVCYDERYSNLVIDPLATPLLFHETGEEFHIMAWAMGNNVIYDGLGHSGRSYESASRRQLLCGEVSWLLNWRKRAAAAEAAEQKATERARQANSPVTA</sequence>
<dbReference type="AlphaFoldDB" id="A0A344UWV9"/>
<gene>
    <name evidence="2" type="ORF">JS278_02619</name>
</gene>
<dbReference type="Pfam" id="PF06283">
    <property type="entry name" value="ThuA"/>
    <property type="match status" value="1"/>
</dbReference>
<evidence type="ECO:0000313" key="2">
    <source>
        <dbReference type="EMBL" id="AXE39757.1"/>
    </source>
</evidence>
<organism evidence="2 3">
    <name type="scientific">Acidipropionibacterium virtanenii</name>
    <dbReference type="NCBI Taxonomy" id="2057246"/>
    <lineage>
        <taxon>Bacteria</taxon>
        <taxon>Bacillati</taxon>
        <taxon>Actinomycetota</taxon>
        <taxon>Actinomycetes</taxon>
        <taxon>Propionibacteriales</taxon>
        <taxon>Propionibacteriaceae</taxon>
        <taxon>Acidipropionibacterium</taxon>
    </lineage>
</organism>
<dbReference type="SUPFAM" id="SSF52317">
    <property type="entry name" value="Class I glutamine amidotransferase-like"/>
    <property type="match status" value="1"/>
</dbReference>
<evidence type="ECO:0000313" key="3">
    <source>
        <dbReference type="Proteomes" id="UP000251995"/>
    </source>
</evidence>
<dbReference type="RefSeq" id="WP_114045585.1">
    <property type="nucleotide sequence ID" value="NZ_CP025198.1"/>
</dbReference>
<dbReference type="Proteomes" id="UP000251995">
    <property type="component" value="Chromosome"/>
</dbReference>
<reference evidence="2 3" key="1">
    <citation type="submission" date="2017-12" db="EMBL/GenBank/DDBJ databases">
        <title>The whole genome sequence of the Acidipropionibacterium virtanenii sp. nov. type strain JS278.</title>
        <authorList>
            <person name="Laine P."/>
            <person name="Deptula P."/>
            <person name="Varmanen P."/>
            <person name="Auvinen P."/>
        </authorList>
    </citation>
    <scope>NUCLEOTIDE SEQUENCE [LARGE SCALE GENOMIC DNA]</scope>
    <source>
        <strain evidence="2 3">JS278</strain>
    </source>
</reference>
<dbReference type="Gene3D" id="3.40.50.880">
    <property type="match status" value="1"/>
</dbReference>
<dbReference type="EMBL" id="CP025198">
    <property type="protein sequence ID" value="AXE39757.1"/>
    <property type="molecule type" value="Genomic_DNA"/>
</dbReference>
<protein>
    <recommendedName>
        <fullName evidence="1">ThuA-like domain-containing protein</fullName>
    </recommendedName>
</protein>
<dbReference type="KEGG" id="acij:JS278_02619"/>
<name>A0A344UWV9_9ACTN</name>
<dbReference type="InterPro" id="IPR029010">
    <property type="entry name" value="ThuA-like"/>
</dbReference>
<evidence type="ECO:0000259" key="1">
    <source>
        <dbReference type="Pfam" id="PF06283"/>
    </source>
</evidence>
<dbReference type="OrthoDB" id="3350268at2"/>
<proteinExistence type="predicted"/>
<dbReference type="InterPro" id="IPR029062">
    <property type="entry name" value="Class_I_gatase-like"/>
</dbReference>